<accession>A0ABR1S019</accession>
<evidence type="ECO:0000256" key="2">
    <source>
        <dbReference type="ARBA" id="ARBA00010617"/>
    </source>
</evidence>
<protein>
    <recommendedName>
        <fullName evidence="10">Cytochrome P450</fullName>
    </recommendedName>
</protein>
<comment type="caution">
    <text evidence="8">The sequence shown here is derived from an EMBL/GenBank/DDBJ whole genome shotgun (WGS) entry which is preliminary data.</text>
</comment>
<name>A0ABR1S019_9PEZI</name>
<dbReference type="CDD" id="cd11041">
    <property type="entry name" value="CYP503A1-like"/>
    <property type="match status" value="1"/>
</dbReference>
<evidence type="ECO:0000256" key="1">
    <source>
        <dbReference type="ARBA" id="ARBA00001971"/>
    </source>
</evidence>
<dbReference type="InterPro" id="IPR002403">
    <property type="entry name" value="Cyt_P450_E_grp-IV"/>
</dbReference>
<dbReference type="InterPro" id="IPR001128">
    <property type="entry name" value="Cyt_P450"/>
</dbReference>
<evidence type="ECO:0000256" key="5">
    <source>
        <dbReference type="ARBA" id="ARBA00023004"/>
    </source>
</evidence>
<comment type="similarity">
    <text evidence="2 7">Belongs to the cytochrome P450 family.</text>
</comment>
<dbReference type="InterPro" id="IPR017972">
    <property type="entry name" value="Cyt_P450_CS"/>
</dbReference>
<dbReference type="PRINTS" id="PR00465">
    <property type="entry name" value="EP450IV"/>
</dbReference>
<keyword evidence="5 7" id="KW-0408">Iron</keyword>
<gene>
    <name evidence="8" type="ORF">PG991_006697</name>
</gene>
<dbReference type="EMBL" id="JAQQWI010000008">
    <property type="protein sequence ID" value="KAK8023458.1"/>
    <property type="molecule type" value="Genomic_DNA"/>
</dbReference>
<evidence type="ECO:0000313" key="8">
    <source>
        <dbReference type="EMBL" id="KAK8023458.1"/>
    </source>
</evidence>
<evidence type="ECO:0000256" key="4">
    <source>
        <dbReference type="ARBA" id="ARBA00023002"/>
    </source>
</evidence>
<keyword evidence="4 7" id="KW-0560">Oxidoreductase</keyword>
<dbReference type="InterPro" id="IPR036396">
    <property type="entry name" value="Cyt_P450_sf"/>
</dbReference>
<evidence type="ECO:0000256" key="6">
    <source>
        <dbReference type="ARBA" id="ARBA00023033"/>
    </source>
</evidence>
<dbReference type="PANTHER" id="PTHR46206:SF7">
    <property type="entry name" value="P450, PUTATIVE (EUROFUNG)-RELATED"/>
    <property type="match status" value="1"/>
</dbReference>
<evidence type="ECO:0000313" key="9">
    <source>
        <dbReference type="Proteomes" id="UP001396898"/>
    </source>
</evidence>
<sequence>MYLAGTKILESKYTNVLTDLALVAHSVRSDLTPALARINPIVYAEVEQVMREEMPECRDWTAVSAYTTVVHMVAKITGRIFVGPGLCRHPEYLDSAVNYALDVLRAQKEIKTIRPLLRPLLAPRLPSVRQLREREKKAAEFFGPVVQARLDAEASDPHWQKPQDMLSSLMSSGAGHGVLSAAGLAKMQLGVIFAAVHTTSESMTHILYDLSVRPEYIDPLREEIRSVMAEHGGTITTHGLQQMMKLDSFMRESLRFHPPLTTTSHREVVKGFTLSNGQYIPAGATIELPSRAVYCDPANYPDGDVFDGFRSYHLRQGGTARDHARNQFVTSNEQSLMFGYGRHACPGRFFAANEIKMLLAKLIGNFDFKNEDGGLQRYANIEIGALIAPDTKRKLLFKRITTASV</sequence>
<dbReference type="Pfam" id="PF00067">
    <property type="entry name" value="p450"/>
    <property type="match status" value="1"/>
</dbReference>
<evidence type="ECO:0000256" key="7">
    <source>
        <dbReference type="RuleBase" id="RU000461"/>
    </source>
</evidence>
<dbReference type="PRINTS" id="PR00385">
    <property type="entry name" value="P450"/>
</dbReference>
<dbReference type="Gene3D" id="1.10.630.10">
    <property type="entry name" value="Cytochrome P450"/>
    <property type="match status" value="1"/>
</dbReference>
<proteinExistence type="inferred from homology"/>
<comment type="cofactor">
    <cofactor evidence="1">
        <name>heme</name>
        <dbReference type="ChEBI" id="CHEBI:30413"/>
    </cofactor>
</comment>
<dbReference type="PROSITE" id="PS00086">
    <property type="entry name" value="CYTOCHROME_P450"/>
    <property type="match status" value="1"/>
</dbReference>
<dbReference type="SUPFAM" id="SSF48264">
    <property type="entry name" value="Cytochrome P450"/>
    <property type="match status" value="1"/>
</dbReference>
<dbReference type="PANTHER" id="PTHR46206">
    <property type="entry name" value="CYTOCHROME P450"/>
    <property type="match status" value="1"/>
</dbReference>
<keyword evidence="7" id="KW-0349">Heme</keyword>
<evidence type="ECO:0008006" key="10">
    <source>
        <dbReference type="Google" id="ProtNLM"/>
    </source>
</evidence>
<reference evidence="8 9" key="1">
    <citation type="submission" date="2023-01" db="EMBL/GenBank/DDBJ databases">
        <title>Analysis of 21 Apiospora genomes using comparative genomics revels a genus with tremendous synthesis potential of carbohydrate active enzymes and secondary metabolites.</title>
        <authorList>
            <person name="Sorensen T."/>
        </authorList>
    </citation>
    <scope>NUCLEOTIDE SEQUENCE [LARGE SCALE GENOMIC DNA]</scope>
    <source>
        <strain evidence="8 9">CBS 20057</strain>
    </source>
</reference>
<keyword evidence="6 7" id="KW-0503">Monooxygenase</keyword>
<organism evidence="8 9">
    <name type="scientific">Apiospora marii</name>
    <dbReference type="NCBI Taxonomy" id="335849"/>
    <lineage>
        <taxon>Eukaryota</taxon>
        <taxon>Fungi</taxon>
        <taxon>Dikarya</taxon>
        <taxon>Ascomycota</taxon>
        <taxon>Pezizomycotina</taxon>
        <taxon>Sordariomycetes</taxon>
        <taxon>Xylariomycetidae</taxon>
        <taxon>Amphisphaeriales</taxon>
        <taxon>Apiosporaceae</taxon>
        <taxon>Apiospora</taxon>
    </lineage>
</organism>
<keyword evidence="3 7" id="KW-0479">Metal-binding</keyword>
<keyword evidence="9" id="KW-1185">Reference proteome</keyword>
<evidence type="ECO:0000256" key="3">
    <source>
        <dbReference type="ARBA" id="ARBA00022723"/>
    </source>
</evidence>
<dbReference type="Proteomes" id="UP001396898">
    <property type="component" value="Unassembled WGS sequence"/>
</dbReference>